<accession>A0A7C2JZV7</accession>
<organism evidence="1">
    <name type="scientific">Schlesneria paludicola</name>
    <dbReference type="NCBI Taxonomy" id="360056"/>
    <lineage>
        <taxon>Bacteria</taxon>
        <taxon>Pseudomonadati</taxon>
        <taxon>Planctomycetota</taxon>
        <taxon>Planctomycetia</taxon>
        <taxon>Planctomycetales</taxon>
        <taxon>Planctomycetaceae</taxon>
        <taxon>Schlesneria</taxon>
    </lineage>
</organism>
<protein>
    <submittedName>
        <fullName evidence="1">Uncharacterized protein</fullName>
    </submittedName>
</protein>
<proteinExistence type="predicted"/>
<dbReference type="EMBL" id="DSOK01000273">
    <property type="protein sequence ID" value="HEN15720.1"/>
    <property type="molecule type" value="Genomic_DNA"/>
</dbReference>
<reference evidence="1" key="1">
    <citation type="journal article" date="2020" name="mSystems">
        <title>Genome- and Community-Level Interaction Insights into Carbon Utilization and Element Cycling Functions of Hydrothermarchaeota in Hydrothermal Sediment.</title>
        <authorList>
            <person name="Zhou Z."/>
            <person name="Liu Y."/>
            <person name="Xu W."/>
            <person name="Pan J."/>
            <person name="Luo Z.H."/>
            <person name="Li M."/>
        </authorList>
    </citation>
    <scope>NUCLEOTIDE SEQUENCE [LARGE SCALE GENOMIC DNA]</scope>
    <source>
        <strain evidence="1">SpSt-339</strain>
    </source>
</reference>
<evidence type="ECO:0000313" key="1">
    <source>
        <dbReference type="EMBL" id="HEN15720.1"/>
    </source>
</evidence>
<sequence>MSPRRHLLFAYGLAALCAGWAIWTGVDCAIEGIHASFANEQTEIFAEMRAKAVGSGSYDAAQCLDGVVGYYPSGTKQVTGSRLDRIVERARGEAVAAIIAHLRQVTGEDWGDDPQAWIARYASGVGKP</sequence>
<comment type="caution">
    <text evidence="1">The sequence shown here is derived from an EMBL/GenBank/DDBJ whole genome shotgun (WGS) entry which is preliminary data.</text>
</comment>
<gene>
    <name evidence="1" type="ORF">ENQ76_09670</name>
</gene>
<name>A0A7C2JZV7_9PLAN</name>
<dbReference type="AlphaFoldDB" id="A0A7C2JZV7"/>